<gene>
    <name evidence="2" type="ORF">HEK616_29050</name>
</gene>
<reference evidence="2" key="1">
    <citation type="submission" date="2022-06" db="EMBL/GenBank/DDBJ databases">
        <title>Complete genome sequence of Streptomyces nigrescens HEK616.</title>
        <authorList>
            <person name="Asamizu S."/>
            <person name="Onaka H."/>
        </authorList>
    </citation>
    <scope>NUCLEOTIDE SEQUENCE</scope>
    <source>
        <strain evidence="2">HEK616</strain>
    </source>
</reference>
<organism evidence="2 3">
    <name type="scientific">Streptomyces nigrescens</name>
    <dbReference type="NCBI Taxonomy" id="1920"/>
    <lineage>
        <taxon>Bacteria</taxon>
        <taxon>Bacillati</taxon>
        <taxon>Actinomycetota</taxon>
        <taxon>Actinomycetes</taxon>
        <taxon>Kitasatosporales</taxon>
        <taxon>Streptomycetaceae</taxon>
        <taxon>Streptomyces</taxon>
    </lineage>
</organism>
<feature type="region of interest" description="Disordered" evidence="1">
    <location>
        <begin position="29"/>
        <end position="104"/>
    </location>
</feature>
<feature type="compositionally biased region" description="Acidic residues" evidence="1">
    <location>
        <begin position="70"/>
        <end position="92"/>
    </location>
</feature>
<evidence type="ECO:0000313" key="2">
    <source>
        <dbReference type="EMBL" id="BDM69418.1"/>
    </source>
</evidence>
<dbReference type="EMBL" id="AP026073">
    <property type="protein sequence ID" value="BDM69418.1"/>
    <property type="molecule type" value="Genomic_DNA"/>
</dbReference>
<name>A0ABN6QTE1_STRNI</name>
<keyword evidence="3" id="KW-1185">Reference proteome</keyword>
<sequence>MVSRTELERLARIRMQVTGETLERAMAVLQGQAAEPDPEADHAPESDRTLPDVEPEATEPGFEPTLVPALDDEPALSGDGDAEPADPSDEGEPPPQRRPHLRGL</sequence>
<evidence type="ECO:0000313" key="3">
    <source>
        <dbReference type="Proteomes" id="UP001059597"/>
    </source>
</evidence>
<accession>A0ABN6QTE1</accession>
<proteinExistence type="predicted"/>
<dbReference type="Proteomes" id="UP001059597">
    <property type="component" value="Chromosome"/>
</dbReference>
<evidence type="ECO:0000256" key="1">
    <source>
        <dbReference type="SAM" id="MobiDB-lite"/>
    </source>
</evidence>
<feature type="compositionally biased region" description="Basic and acidic residues" evidence="1">
    <location>
        <begin position="39"/>
        <end position="51"/>
    </location>
</feature>
<protein>
    <submittedName>
        <fullName evidence="2">Uncharacterized protein</fullName>
    </submittedName>
</protein>